<keyword evidence="2" id="KW-0472">Membrane</keyword>
<feature type="transmembrane region" description="Helical" evidence="2">
    <location>
        <begin position="44"/>
        <end position="63"/>
    </location>
</feature>
<feature type="transmembrane region" description="Helical" evidence="2">
    <location>
        <begin position="178"/>
        <end position="199"/>
    </location>
</feature>
<feature type="transmembrane region" description="Helical" evidence="2">
    <location>
        <begin position="403"/>
        <end position="425"/>
    </location>
</feature>
<keyword evidence="2" id="KW-0812">Transmembrane</keyword>
<evidence type="ECO:0000313" key="3">
    <source>
        <dbReference type="EMBL" id="KAF2261446.1"/>
    </source>
</evidence>
<name>A0A9P4N754_9PLEO</name>
<dbReference type="AlphaFoldDB" id="A0A9P4N754"/>
<dbReference type="Proteomes" id="UP000800093">
    <property type="component" value="Unassembled WGS sequence"/>
</dbReference>
<gene>
    <name evidence="3" type="ORF">CC78DRAFT_619403</name>
</gene>
<evidence type="ECO:0000313" key="4">
    <source>
        <dbReference type="Proteomes" id="UP000800093"/>
    </source>
</evidence>
<feature type="transmembrane region" description="Helical" evidence="2">
    <location>
        <begin position="337"/>
        <end position="357"/>
    </location>
</feature>
<comment type="caution">
    <text evidence="3">The sequence shown here is derived from an EMBL/GenBank/DDBJ whole genome shotgun (WGS) entry which is preliminary data.</text>
</comment>
<feature type="transmembrane region" description="Helical" evidence="2">
    <location>
        <begin position="459"/>
        <end position="480"/>
    </location>
</feature>
<evidence type="ECO:0000256" key="1">
    <source>
        <dbReference type="SAM" id="MobiDB-lite"/>
    </source>
</evidence>
<accession>A0A9P4N754</accession>
<keyword evidence="2" id="KW-1133">Transmembrane helix</keyword>
<dbReference type="OrthoDB" id="3010248at2759"/>
<feature type="region of interest" description="Disordered" evidence="1">
    <location>
        <begin position="488"/>
        <end position="512"/>
    </location>
</feature>
<feature type="transmembrane region" description="Helical" evidence="2">
    <location>
        <begin position="211"/>
        <end position="232"/>
    </location>
</feature>
<evidence type="ECO:0000256" key="2">
    <source>
        <dbReference type="SAM" id="Phobius"/>
    </source>
</evidence>
<reference evidence="4" key="1">
    <citation type="journal article" date="2020" name="Stud. Mycol.">
        <title>101 Dothideomycetes genomes: A test case for predicting lifestyles and emergence of pathogens.</title>
        <authorList>
            <person name="Haridas S."/>
            <person name="Albert R."/>
            <person name="Binder M."/>
            <person name="Bloem J."/>
            <person name="LaButti K."/>
            <person name="Salamov A."/>
            <person name="Andreopoulos B."/>
            <person name="Baker S."/>
            <person name="Barry K."/>
            <person name="Bills G."/>
            <person name="Bluhm B."/>
            <person name="Cannon C."/>
            <person name="Castanera R."/>
            <person name="Culley D."/>
            <person name="Daum C."/>
            <person name="Ezra D."/>
            <person name="Gonzalez J."/>
            <person name="Henrissat B."/>
            <person name="Kuo A."/>
            <person name="Liang C."/>
            <person name="Lipzen A."/>
            <person name="Lutzoni F."/>
            <person name="Magnuson J."/>
            <person name="Mondo S."/>
            <person name="Nolan M."/>
            <person name="Ohm R."/>
            <person name="Pangilinan J."/>
            <person name="Park H.-J."/>
            <person name="Ramirez L."/>
            <person name="Alfaro M."/>
            <person name="Sun H."/>
            <person name="Tritt A."/>
            <person name="Yoshinaga Y."/>
            <person name="Zwiers L.-H."/>
            <person name="Turgeon B."/>
            <person name="Goodwin S."/>
            <person name="Spatafora J."/>
            <person name="Crous P."/>
            <person name="Grigoriev I."/>
        </authorList>
    </citation>
    <scope>NUCLEOTIDE SEQUENCE [LARGE SCALE GENOMIC DNA]</scope>
    <source>
        <strain evidence="4">CBS 304.66</strain>
    </source>
</reference>
<sequence length="512" mass="58107">MALQNQSCNHDPTLSILQANLSTCIEICGASWNYYDFWDIQKRVAAWVVPLFVLIGLAQFGPFRRRNAAAVVLHLLGDPISSTAHLLWKLQNTREYYLECQARMLNDQRRSAAVILSAYEEWENVWYAKRTDLRSPPASRRKDRVADFTEWLECDRETRGEACLRAADELARWRAHGLWKTFIGILNYVVAISLAFIKVNSGEYNNRTGHSIAFGVLHSWLIPAVFMTSLVGSYQTKSATRRILLRMLKDTGMMQILPVVSTASDDIPESFSEYIRLTTQAETSAYRYEVRETDLESTKFPQHLQSGTIDYRLLEWCGGNPSFSPQQFSHGTKRKSLSILATIPFVLSTLSAVFISYLNPTRGVGCRIIHQLAFFASWLLSALLTWVLGHITSSSYCHWRWTLLKDAVIFAPQLISFCGAFVGWYNSCYCWSSVFSLHENAYVVFNPAVEIKKASRRQWPILAGVVLASHFAFIGSLWVADAKGLQGRSRNGASEEEPNPKTELERDPWAKA</sequence>
<dbReference type="EMBL" id="ML986657">
    <property type="protein sequence ID" value="KAF2261446.1"/>
    <property type="molecule type" value="Genomic_DNA"/>
</dbReference>
<organism evidence="3 4">
    <name type="scientific">Lojkania enalia</name>
    <dbReference type="NCBI Taxonomy" id="147567"/>
    <lineage>
        <taxon>Eukaryota</taxon>
        <taxon>Fungi</taxon>
        <taxon>Dikarya</taxon>
        <taxon>Ascomycota</taxon>
        <taxon>Pezizomycotina</taxon>
        <taxon>Dothideomycetes</taxon>
        <taxon>Pleosporomycetidae</taxon>
        <taxon>Pleosporales</taxon>
        <taxon>Pleosporales incertae sedis</taxon>
        <taxon>Lojkania</taxon>
    </lineage>
</organism>
<feature type="compositionally biased region" description="Basic and acidic residues" evidence="1">
    <location>
        <begin position="498"/>
        <end position="512"/>
    </location>
</feature>
<feature type="transmembrane region" description="Helical" evidence="2">
    <location>
        <begin position="369"/>
        <end position="391"/>
    </location>
</feature>
<keyword evidence="4" id="KW-1185">Reference proteome</keyword>
<proteinExistence type="predicted"/>
<protein>
    <submittedName>
        <fullName evidence="3">Uncharacterized protein</fullName>
    </submittedName>
</protein>